<dbReference type="InterPro" id="IPR037151">
    <property type="entry name" value="AlkB-like_sf"/>
</dbReference>
<dbReference type="Proteomes" id="UP000764110">
    <property type="component" value="Unassembled WGS sequence"/>
</dbReference>
<organism evidence="21 22">
    <name type="scientific">Metarhizium humberi</name>
    <dbReference type="NCBI Taxonomy" id="2596975"/>
    <lineage>
        <taxon>Eukaryota</taxon>
        <taxon>Fungi</taxon>
        <taxon>Dikarya</taxon>
        <taxon>Ascomycota</taxon>
        <taxon>Pezizomycotina</taxon>
        <taxon>Sordariomycetes</taxon>
        <taxon>Hypocreomycetidae</taxon>
        <taxon>Hypocreales</taxon>
        <taxon>Clavicipitaceae</taxon>
        <taxon>Metarhizium</taxon>
    </lineage>
</organism>
<dbReference type="PROSITE" id="PS01272">
    <property type="entry name" value="GCKR"/>
    <property type="match status" value="1"/>
</dbReference>
<comment type="catalytic activity">
    <reaction evidence="14">
        <text>2,5-diamino-6-(1-D-ribitylamino)pyrimidin-4(3H)-one 5'-phosphate + NAD(+) = 2,5-diamino-6-(1-D-ribosylamino)pyrimidin-4(3H)-one 5'-phosphate + NADH + H(+)</text>
        <dbReference type="Rhea" id="RHEA:27274"/>
        <dbReference type="ChEBI" id="CHEBI:15378"/>
        <dbReference type="ChEBI" id="CHEBI:57540"/>
        <dbReference type="ChEBI" id="CHEBI:57945"/>
        <dbReference type="ChEBI" id="CHEBI:58890"/>
        <dbReference type="ChEBI" id="CHEBI:59545"/>
        <dbReference type="EC" id="1.1.1.302"/>
    </reaction>
</comment>
<dbReference type="InterPro" id="IPR032854">
    <property type="entry name" value="ALKBH3"/>
</dbReference>
<dbReference type="CDD" id="cd14279">
    <property type="entry name" value="CUE"/>
    <property type="match status" value="1"/>
</dbReference>
<accession>A0A9P8S8K4</accession>
<dbReference type="GO" id="GO:0045127">
    <property type="term" value="F:N-acetylglucosamine kinase activity"/>
    <property type="evidence" value="ECO:0007669"/>
    <property type="project" value="UniProtKB-EC"/>
</dbReference>
<dbReference type="SUPFAM" id="SSF53067">
    <property type="entry name" value="Actin-like ATPase domain"/>
    <property type="match status" value="2"/>
</dbReference>
<dbReference type="GO" id="GO:0046348">
    <property type="term" value="P:amino sugar catabolic process"/>
    <property type="evidence" value="ECO:0007669"/>
    <property type="project" value="InterPro"/>
</dbReference>
<evidence type="ECO:0000256" key="8">
    <source>
        <dbReference type="ARBA" id="ARBA00022723"/>
    </source>
</evidence>
<dbReference type="GO" id="GO:0051213">
    <property type="term" value="F:dioxygenase activity"/>
    <property type="evidence" value="ECO:0007669"/>
    <property type="project" value="InterPro"/>
</dbReference>
<dbReference type="Pfam" id="PF13532">
    <property type="entry name" value="2OG-FeII_Oxy_2"/>
    <property type="match status" value="1"/>
</dbReference>
<comment type="similarity">
    <text evidence="2">Belongs to the eukaryotic-type N-acetylglucosamine kinase family.</text>
</comment>
<evidence type="ECO:0000256" key="2">
    <source>
        <dbReference type="ARBA" id="ARBA00006198"/>
    </source>
</evidence>
<keyword evidence="8" id="KW-0479">Metal-binding</keyword>
<dbReference type="NCBIfam" id="NF009222">
    <property type="entry name" value="PRK12570.1"/>
    <property type="match status" value="1"/>
</dbReference>
<feature type="domain" description="Fe2OG dioxygenase" evidence="19">
    <location>
        <begin position="944"/>
        <end position="1060"/>
    </location>
</feature>
<dbReference type="InterPro" id="IPR043129">
    <property type="entry name" value="ATPase_NBD"/>
</dbReference>
<comment type="similarity">
    <text evidence="3">Belongs to the HTP reductase family.</text>
</comment>
<dbReference type="Pfam" id="PF01872">
    <property type="entry name" value="RibD_C"/>
    <property type="match status" value="1"/>
</dbReference>
<dbReference type="Pfam" id="PF01869">
    <property type="entry name" value="BcrAD_BadFG"/>
    <property type="match status" value="1"/>
</dbReference>
<dbReference type="Gene3D" id="3.40.50.10490">
    <property type="entry name" value="Glucose-6-phosphate isomerase like protein, domain 1"/>
    <property type="match status" value="1"/>
</dbReference>
<feature type="region of interest" description="Disordered" evidence="17">
    <location>
        <begin position="794"/>
        <end position="814"/>
    </location>
</feature>
<evidence type="ECO:0000256" key="4">
    <source>
        <dbReference type="ARBA" id="ARBA00012122"/>
    </source>
</evidence>
<dbReference type="EC" id="2.7.1.59" evidence="4"/>
<dbReference type="PROSITE" id="PS51999">
    <property type="entry name" value="ZF_GRF"/>
    <property type="match status" value="1"/>
</dbReference>
<dbReference type="SUPFAM" id="SSF51197">
    <property type="entry name" value="Clavaminate synthase-like"/>
    <property type="match status" value="1"/>
</dbReference>
<comment type="catalytic activity">
    <reaction evidence="15">
        <text>2,5-diamino-6-(1-D-ribitylamino)pyrimidin-4(3H)-one 5'-phosphate + NADP(+) = 2,5-diamino-6-(1-D-ribosylamino)pyrimidin-4(3H)-one 5'-phosphate + NADPH + H(+)</text>
        <dbReference type="Rhea" id="RHEA:27278"/>
        <dbReference type="ChEBI" id="CHEBI:15378"/>
        <dbReference type="ChEBI" id="CHEBI:57783"/>
        <dbReference type="ChEBI" id="CHEBI:58349"/>
        <dbReference type="ChEBI" id="CHEBI:58890"/>
        <dbReference type="ChEBI" id="CHEBI:59545"/>
        <dbReference type="EC" id="1.1.1.302"/>
    </reaction>
</comment>
<dbReference type="SUPFAM" id="SSF53697">
    <property type="entry name" value="SIS domain"/>
    <property type="match status" value="1"/>
</dbReference>
<dbReference type="InterPro" id="IPR002731">
    <property type="entry name" value="ATPase_BadF"/>
</dbReference>
<dbReference type="CDD" id="cd24007">
    <property type="entry name" value="ASKHA_NBD_eukNAGK-like"/>
    <property type="match status" value="1"/>
</dbReference>
<evidence type="ECO:0000256" key="12">
    <source>
        <dbReference type="ARBA" id="ARBA00031123"/>
    </source>
</evidence>
<dbReference type="NCBIfam" id="NF003915">
    <property type="entry name" value="PRK05441.1"/>
    <property type="match status" value="1"/>
</dbReference>
<proteinExistence type="inferred from homology"/>
<evidence type="ECO:0000259" key="18">
    <source>
        <dbReference type="PROSITE" id="PS51464"/>
    </source>
</evidence>
<evidence type="ECO:0000256" key="6">
    <source>
        <dbReference type="ARBA" id="ARBA00014974"/>
    </source>
</evidence>
<evidence type="ECO:0000256" key="9">
    <source>
        <dbReference type="ARBA" id="ARBA00022771"/>
    </source>
</evidence>
<dbReference type="PROSITE" id="PS51464">
    <property type="entry name" value="SIS"/>
    <property type="match status" value="1"/>
</dbReference>
<evidence type="ECO:0000256" key="17">
    <source>
        <dbReference type="SAM" id="MobiDB-lite"/>
    </source>
</evidence>
<dbReference type="InterPro" id="IPR027450">
    <property type="entry name" value="AlkB-like"/>
</dbReference>
<dbReference type="PANTHER" id="PTHR31212:SF4">
    <property type="entry name" value="ALPHA-KETOGLUTARATE-DEPENDENT DIOXYGENASE ALKB HOMOLOG 3"/>
    <property type="match status" value="1"/>
</dbReference>
<reference evidence="21 22" key="1">
    <citation type="submission" date="2020-07" db="EMBL/GenBank/DDBJ databases">
        <title>Metarhizium humberi genome.</title>
        <authorList>
            <person name="Lysoe E."/>
        </authorList>
    </citation>
    <scope>NUCLEOTIDE SEQUENCE [LARGE SCALE GENOMIC DNA]</scope>
    <source>
        <strain evidence="21 22">ESALQ1638</strain>
    </source>
</reference>
<feature type="compositionally biased region" description="Basic residues" evidence="17">
    <location>
        <begin position="802"/>
        <end position="812"/>
    </location>
</feature>
<feature type="domain" description="SIS" evidence="18">
    <location>
        <begin position="65"/>
        <end position="229"/>
    </location>
</feature>
<dbReference type="PROSITE" id="PS51471">
    <property type="entry name" value="FE2OG_OXY"/>
    <property type="match status" value="1"/>
</dbReference>
<dbReference type="InterPro" id="IPR001347">
    <property type="entry name" value="SIS_dom"/>
</dbReference>
<evidence type="ECO:0000256" key="3">
    <source>
        <dbReference type="ARBA" id="ARBA00009723"/>
    </source>
</evidence>
<sequence>MAPSTDPPQHEALGALQTEAISPLAGTMESLDTFELCVAFNREEARVASSIASSLPAIAALVDDLVPRLRSGGRLIYIGAGNSGRVAYMDCTELPATFSADPAQFLAVVAGGSRAVVEAVEGAEDLHDDGADKMHELQLSPLDTVIGIAASGRTPFVVGALKIAMECNAVTAAIANCRPSAIEKLGVTHPIAVLVGPEFVTGSTRLKAGSCAKQILNMISTCAMIKLGKTYRGLMVDVRAVNDKLKARGRRIVSQVCEGRPLLQNIRPHVAVQGTTENDDIDDLDTTIDALIQKCHGSIKLACAVGLSGLEPDTAKQMLTTVQGDLHGFICTLEAQAPIESADVRQQEDYFLCVDGGGTKCAASIASRRDVVAQGVAGGCNLNSVSLEEAVDQIRSAIDRAVGFLNGHSQGTWPRFQKAWVGIAGLHHSRQAKALTYRLERLLGVSHQDGSLSLTCDTSLLSSCMSTDRSINSCVALIAGTGAVATAFRRGPNDAISQVGRAGGWGHLFGDAGSAFYIGRRAIQTVLASLEESQGELSSSQPLSPLQTAVLQHLNCDGTDLLSTILCNNAGKQTSRLLIGSLAPVVTVLGLRPVHPDQDALNILQDAVECLVDLLKRLIKARVSDPSRSILALSGALMKVEPFKDLVLDKLKSQGIAFNATVLVEDPSRYAVDFLARSSHIKESVRDLAVDSEAIDVTSQRKQIGAMKSFLTRPKRKLSPEPKPVTDDDEPTEVKLVLLSSVHPEVDQETLLDLLLAHDGSVSQASQALKSNKYQQGARKSGIIGYQQSLRQYTMGDSTSPTKKKPKSKKGSTLHLYDPEDVAEHTPCTIIHNFLPPEDANSLLKELLKEADSFEKITFKLFDNVVSSPHTSGFFVESYEEMMAQRSEYYYNGSQLTDVRRITPELTKVKPIVQAAVNQEIQHRIKTRYPDGKKLKHQSPNTWIPNSAFVNCYNGAQQSVGWHSDQLTYLGPRAVIGSISLGVAREFRVRRVLPKDGDTKSTDESDAGGQISIHLPHNSLLVMHAEMQEEWKHCVTPALSIDPHPIAGNKRINITYRDYRQRMHPKYTPRCVCKVPCVLRVVQKKKENFGKYFWMCHAGNVPGKEGCSFFQWAEFDDDGNPACALEPSSSSSLFAARPPFRDSSLPMTQAGILDMPSTAMSEKLTFPAPAAAALECHLPRPDTQTSNRPFVTLTFATSLDSSLSLAPGVRTHLSGPGSKAMTHYLRSRHAAILVGVSTVLADNPGLSCRIEGSASQPRPIIIDPHLRWTPRSSDQVFQICRSGAGLAPFILTGLLEAQIPRESVELLQQHGGKYIRIAPATSSKDRVRFEWNDVFQALLSEGLTSVMVEGGGQIINSLLSPTNHNLIDSVIVTIAPTWLGKGGVVVSPDRVCDAEGTPQAAARLSNVSWHPFGEDVVLCGTLAPQ</sequence>
<dbReference type="InterPro" id="IPR005486">
    <property type="entry name" value="Glucokinase_regulatory_CS"/>
</dbReference>
<dbReference type="Gene3D" id="2.60.120.590">
    <property type="entry name" value="Alpha-ketoglutarate-dependent dioxygenase AlkB-like"/>
    <property type="match status" value="1"/>
</dbReference>
<dbReference type="GO" id="GO:0009231">
    <property type="term" value="P:riboflavin biosynthetic process"/>
    <property type="evidence" value="ECO:0007669"/>
    <property type="project" value="InterPro"/>
</dbReference>
<dbReference type="InterPro" id="IPR010666">
    <property type="entry name" value="Znf_GRF"/>
</dbReference>
<dbReference type="GO" id="GO:0006307">
    <property type="term" value="P:DNA alkylation repair"/>
    <property type="evidence" value="ECO:0007669"/>
    <property type="project" value="InterPro"/>
</dbReference>
<evidence type="ECO:0000256" key="16">
    <source>
        <dbReference type="PROSITE-ProRule" id="PRU01343"/>
    </source>
</evidence>
<dbReference type="Pfam" id="PF22645">
    <property type="entry name" value="GKRP_SIS_N"/>
    <property type="match status" value="1"/>
</dbReference>
<dbReference type="CDD" id="cd05007">
    <property type="entry name" value="SIS_Etherase"/>
    <property type="match status" value="1"/>
</dbReference>
<dbReference type="InterPro" id="IPR005123">
    <property type="entry name" value="Oxoglu/Fe-dep_dioxygenase_dom"/>
</dbReference>
<evidence type="ECO:0000256" key="15">
    <source>
        <dbReference type="ARBA" id="ARBA00049020"/>
    </source>
</evidence>
<keyword evidence="10" id="KW-0862">Zinc</keyword>
<evidence type="ECO:0000259" key="20">
    <source>
        <dbReference type="PROSITE" id="PS51999"/>
    </source>
</evidence>
<dbReference type="FunFam" id="2.60.120.590:FF:000010">
    <property type="entry name" value="GRF zinc finger domain protein"/>
    <property type="match status" value="1"/>
</dbReference>
<evidence type="ECO:0000313" key="21">
    <source>
        <dbReference type="EMBL" id="KAH0597424.1"/>
    </source>
</evidence>
<evidence type="ECO:0000313" key="22">
    <source>
        <dbReference type="Proteomes" id="UP000764110"/>
    </source>
</evidence>
<dbReference type="EC" id="1.1.1.302" evidence="5"/>
<dbReference type="Gene3D" id="1.10.8.1080">
    <property type="match status" value="1"/>
</dbReference>
<dbReference type="EMBL" id="JACEFI010000007">
    <property type="protein sequence ID" value="KAH0597424.1"/>
    <property type="molecule type" value="Genomic_DNA"/>
</dbReference>
<dbReference type="Gene3D" id="3.40.430.10">
    <property type="entry name" value="Dihydrofolate Reductase, subunit A"/>
    <property type="match status" value="1"/>
</dbReference>
<protein>
    <recommendedName>
        <fullName evidence="7">2,5-diamino-6-ribosylamino-4(3H)-pyrimidinone 5'-phosphate reductase</fullName>
        <ecNumber evidence="5">1.1.1.302</ecNumber>
        <ecNumber evidence="4">2.7.1.59</ecNumber>
    </recommendedName>
    <alternativeName>
        <fullName evidence="13">2,5-diamino-6-(5-phospho-D-ribosylamino)pyrimidin-4(3H)-one reductase</fullName>
    </alternativeName>
    <alternativeName>
        <fullName evidence="11">2,5-diamino-6-ribitylamino-4(3H)-pyrimidinone 5'-phosphate synthase</fullName>
    </alternativeName>
    <alternativeName>
        <fullName evidence="12">GlcNAc kinase</fullName>
    </alternativeName>
    <alternativeName>
        <fullName evidence="6">N-acetyl-D-glucosamine kinase</fullName>
    </alternativeName>
</protein>
<name>A0A9P8S8K4_9HYPO</name>
<dbReference type="Gene3D" id="3.30.420.40">
    <property type="match status" value="2"/>
</dbReference>
<gene>
    <name evidence="21" type="ORF">MHUMG1_04802</name>
</gene>
<feature type="domain" description="GRF-type" evidence="20">
    <location>
        <begin position="1071"/>
        <end position="1116"/>
    </location>
</feature>
<dbReference type="InterPro" id="IPR046348">
    <property type="entry name" value="SIS_dom_sf"/>
</dbReference>
<evidence type="ECO:0000259" key="19">
    <source>
        <dbReference type="PROSITE" id="PS51471"/>
    </source>
</evidence>
<keyword evidence="9 16" id="KW-0863">Zinc-finger</keyword>
<comment type="caution">
    <text evidence="21">The sequence shown here is derived from an EMBL/GenBank/DDBJ whole genome shotgun (WGS) entry which is preliminary data.</text>
</comment>
<dbReference type="Pfam" id="PF06839">
    <property type="entry name" value="Zn_ribbon_GRF"/>
    <property type="match status" value="1"/>
</dbReference>
<evidence type="ECO:0000256" key="1">
    <source>
        <dbReference type="ARBA" id="ARBA00003555"/>
    </source>
</evidence>
<dbReference type="SUPFAM" id="SSF53597">
    <property type="entry name" value="Dihydrofolate reductase-like"/>
    <property type="match status" value="1"/>
</dbReference>
<evidence type="ECO:0000256" key="10">
    <source>
        <dbReference type="ARBA" id="ARBA00022833"/>
    </source>
</evidence>
<dbReference type="InterPro" id="IPR024072">
    <property type="entry name" value="DHFR-like_dom_sf"/>
</dbReference>
<dbReference type="InterPro" id="IPR005488">
    <property type="entry name" value="Etherase_MurQ"/>
</dbReference>
<dbReference type="GO" id="GO:0097367">
    <property type="term" value="F:carbohydrate derivative binding"/>
    <property type="evidence" value="ECO:0007669"/>
    <property type="project" value="InterPro"/>
</dbReference>
<dbReference type="GO" id="GO:0016835">
    <property type="term" value="F:carbon-oxygen lyase activity"/>
    <property type="evidence" value="ECO:0007669"/>
    <property type="project" value="InterPro"/>
</dbReference>
<evidence type="ECO:0000256" key="7">
    <source>
        <dbReference type="ARBA" id="ARBA00015035"/>
    </source>
</evidence>
<evidence type="ECO:0000256" key="14">
    <source>
        <dbReference type="ARBA" id="ARBA00047550"/>
    </source>
</evidence>
<dbReference type="InterPro" id="IPR002734">
    <property type="entry name" value="RibDG_C"/>
</dbReference>
<dbReference type="GO" id="GO:0008703">
    <property type="term" value="F:5-amino-6-(5-phosphoribosylamino)uracil reductase activity"/>
    <property type="evidence" value="ECO:0007669"/>
    <property type="project" value="InterPro"/>
</dbReference>
<dbReference type="GO" id="GO:0008270">
    <property type="term" value="F:zinc ion binding"/>
    <property type="evidence" value="ECO:0007669"/>
    <property type="project" value="UniProtKB-KW"/>
</dbReference>
<keyword evidence="22" id="KW-1185">Reference proteome</keyword>
<dbReference type="PANTHER" id="PTHR31212">
    <property type="entry name" value="ALPHA-KETOGLUTARATE-DEPENDENT DIOXYGENASE ALKB HOMOLOG 3"/>
    <property type="match status" value="1"/>
</dbReference>
<evidence type="ECO:0000256" key="5">
    <source>
        <dbReference type="ARBA" id="ARBA00012851"/>
    </source>
</evidence>
<comment type="function">
    <text evidence="1">Catalyzes an early step in riboflavin biosynthesis, the NADPH-dependent reduction of the ribose side chain of 2,5-diamino-6-ribosylamino-4(3H)-pyrimidinone 5'-phosphate, yielding 2,5-diamino-6-ribitylamino-4(3H)-pyrimidinone 5'-phosphate.</text>
</comment>
<evidence type="ECO:0000256" key="11">
    <source>
        <dbReference type="ARBA" id="ARBA00030073"/>
    </source>
</evidence>
<evidence type="ECO:0000256" key="13">
    <source>
        <dbReference type="ARBA" id="ARBA00031630"/>
    </source>
</evidence>